<dbReference type="InterPro" id="IPR036390">
    <property type="entry name" value="WH_DNA-bd_sf"/>
</dbReference>
<dbReference type="SUPFAM" id="SSF46785">
    <property type="entry name" value="Winged helix' DNA-binding domain"/>
    <property type="match status" value="1"/>
</dbReference>
<dbReference type="GO" id="GO:0003700">
    <property type="term" value="F:DNA-binding transcription factor activity"/>
    <property type="evidence" value="ECO:0007669"/>
    <property type="project" value="TreeGrafter"/>
</dbReference>
<dbReference type="Proteomes" id="UP000782519">
    <property type="component" value="Unassembled WGS sequence"/>
</dbReference>
<reference evidence="6" key="1">
    <citation type="submission" date="2020-07" db="EMBL/GenBank/DDBJ databases">
        <title>Huge and variable diversity of episymbiotic CPR bacteria and DPANN archaea in groundwater ecosystems.</title>
        <authorList>
            <person name="He C.Y."/>
            <person name="Keren R."/>
            <person name="Whittaker M."/>
            <person name="Farag I.F."/>
            <person name="Doudna J."/>
            <person name="Cate J.H.D."/>
            <person name="Banfield J.F."/>
        </authorList>
    </citation>
    <scope>NUCLEOTIDE SEQUENCE</scope>
    <source>
        <strain evidence="6">NC_groundwater_1818_Pr3_B-0.1um_66_35</strain>
    </source>
</reference>
<dbReference type="InterPro" id="IPR014710">
    <property type="entry name" value="RmlC-like_jellyroll"/>
</dbReference>
<keyword evidence="3" id="KW-0804">Transcription</keyword>
<evidence type="ECO:0000256" key="1">
    <source>
        <dbReference type="ARBA" id="ARBA00023015"/>
    </source>
</evidence>
<dbReference type="Gene3D" id="2.60.120.10">
    <property type="entry name" value="Jelly Rolls"/>
    <property type="match status" value="1"/>
</dbReference>
<dbReference type="PANTHER" id="PTHR24567:SF74">
    <property type="entry name" value="HTH-TYPE TRANSCRIPTIONAL REGULATOR ARCR"/>
    <property type="match status" value="1"/>
</dbReference>
<dbReference type="Pfam" id="PF13545">
    <property type="entry name" value="HTH_Crp_2"/>
    <property type="match status" value="1"/>
</dbReference>
<keyword evidence="2" id="KW-0238">DNA-binding</keyword>
<keyword evidence="1" id="KW-0805">Transcription regulation</keyword>
<feature type="domain" description="Cyclic nucleotide-binding" evidence="4">
    <location>
        <begin position="11"/>
        <end position="131"/>
    </location>
</feature>
<dbReference type="EMBL" id="JACRJB010000007">
    <property type="protein sequence ID" value="MBI5128255.1"/>
    <property type="molecule type" value="Genomic_DNA"/>
</dbReference>
<organism evidence="6 7">
    <name type="scientific">Rhodopseudomonas palustris</name>
    <dbReference type="NCBI Taxonomy" id="1076"/>
    <lineage>
        <taxon>Bacteria</taxon>
        <taxon>Pseudomonadati</taxon>
        <taxon>Pseudomonadota</taxon>
        <taxon>Alphaproteobacteria</taxon>
        <taxon>Hyphomicrobiales</taxon>
        <taxon>Nitrobacteraceae</taxon>
        <taxon>Rhodopseudomonas</taxon>
    </lineage>
</organism>
<dbReference type="PANTHER" id="PTHR24567">
    <property type="entry name" value="CRP FAMILY TRANSCRIPTIONAL REGULATORY PROTEIN"/>
    <property type="match status" value="1"/>
</dbReference>
<sequence length="254" mass="27157">MVTSRQSPNDLLAALPSADFDLLRPHLRAVELNFGQMLIEAGAPVRQVIFPHGGIVSTLARLRRGETIEVGVIGRDGVVGGSAALYDAASPSAAMVRFPGTASAIDAGHFRTIVELSPALRDALMRDLSRRVTKAEQVAACNAAHSAEARLCRRLLQSRDMAGSDSMLLSQDLMAQMLGVKRNTISLVAHALQQQGLIRYSRGRMAIIDVDGLVRRSCECHSADRIPAAPMALPHASALPWPASEVGLVQRSPS</sequence>
<evidence type="ECO:0000313" key="7">
    <source>
        <dbReference type="Proteomes" id="UP000782519"/>
    </source>
</evidence>
<name>A0A933VZW0_RHOPL</name>
<dbReference type="InterPro" id="IPR018490">
    <property type="entry name" value="cNMP-bd_dom_sf"/>
</dbReference>
<evidence type="ECO:0000313" key="6">
    <source>
        <dbReference type="EMBL" id="MBI5128255.1"/>
    </source>
</evidence>
<evidence type="ECO:0000256" key="2">
    <source>
        <dbReference type="ARBA" id="ARBA00023125"/>
    </source>
</evidence>
<feature type="domain" description="HTH crp-type" evidence="5">
    <location>
        <begin position="145"/>
        <end position="211"/>
    </location>
</feature>
<gene>
    <name evidence="6" type="ORF">HZA66_02320</name>
</gene>
<dbReference type="PROSITE" id="PS50042">
    <property type="entry name" value="CNMP_BINDING_3"/>
    <property type="match status" value="1"/>
</dbReference>
<dbReference type="GO" id="GO:0005829">
    <property type="term" value="C:cytosol"/>
    <property type="evidence" value="ECO:0007669"/>
    <property type="project" value="TreeGrafter"/>
</dbReference>
<proteinExistence type="predicted"/>
<evidence type="ECO:0000256" key="3">
    <source>
        <dbReference type="ARBA" id="ARBA00023163"/>
    </source>
</evidence>
<dbReference type="InterPro" id="IPR012318">
    <property type="entry name" value="HTH_CRP"/>
</dbReference>
<dbReference type="SUPFAM" id="SSF51206">
    <property type="entry name" value="cAMP-binding domain-like"/>
    <property type="match status" value="1"/>
</dbReference>
<dbReference type="InterPro" id="IPR000595">
    <property type="entry name" value="cNMP-bd_dom"/>
</dbReference>
<evidence type="ECO:0000259" key="4">
    <source>
        <dbReference type="PROSITE" id="PS50042"/>
    </source>
</evidence>
<dbReference type="InterPro" id="IPR050397">
    <property type="entry name" value="Env_Response_Regulators"/>
</dbReference>
<dbReference type="PROSITE" id="PS51063">
    <property type="entry name" value="HTH_CRP_2"/>
    <property type="match status" value="1"/>
</dbReference>
<dbReference type="Gene3D" id="1.10.10.10">
    <property type="entry name" value="Winged helix-like DNA-binding domain superfamily/Winged helix DNA-binding domain"/>
    <property type="match status" value="1"/>
</dbReference>
<protein>
    <submittedName>
        <fullName evidence="6">Crp/Fnr family transcriptional regulator</fullName>
    </submittedName>
</protein>
<dbReference type="InterPro" id="IPR036388">
    <property type="entry name" value="WH-like_DNA-bd_sf"/>
</dbReference>
<evidence type="ECO:0000259" key="5">
    <source>
        <dbReference type="PROSITE" id="PS51063"/>
    </source>
</evidence>
<dbReference type="GO" id="GO:0003677">
    <property type="term" value="F:DNA binding"/>
    <property type="evidence" value="ECO:0007669"/>
    <property type="project" value="UniProtKB-KW"/>
</dbReference>
<comment type="caution">
    <text evidence="6">The sequence shown here is derived from an EMBL/GenBank/DDBJ whole genome shotgun (WGS) entry which is preliminary data.</text>
</comment>
<dbReference type="AlphaFoldDB" id="A0A933VZW0"/>
<accession>A0A933VZW0</accession>